<feature type="compositionally biased region" description="Basic and acidic residues" evidence="1">
    <location>
        <begin position="57"/>
        <end position="71"/>
    </location>
</feature>
<reference evidence="2" key="1">
    <citation type="submission" date="2021-05" db="EMBL/GenBank/DDBJ databases">
        <authorList>
            <person name="Alioto T."/>
            <person name="Alioto T."/>
            <person name="Gomez Garrido J."/>
        </authorList>
    </citation>
    <scope>NUCLEOTIDE SEQUENCE</scope>
</reference>
<sequence length="144" mass="16222">MLPEEEIILHSSFASLFCFQNDGFAEGNGELFFKHEPNLFRARIAHNLRQNPVSPLDDAHQPAADRDDRPRFERVPAALLASRYLVTQQTNNGSAKKDLDGPIEPVVIKPAVKRPEMNDVCQWMMTAGRMGGRCPFRRTRTGSS</sequence>
<dbReference type="AlphaFoldDB" id="A0A8D8A6P1"/>
<feature type="region of interest" description="Disordered" evidence="1">
    <location>
        <begin position="51"/>
        <end position="71"/>
    </location>
</feature>
<evidence type="ECO:0000256" key="1">
    <source>
        <dbReference type="SAM" id="MobiDB-lite"/>
    </source>
</evidence>
<name>A0A8D8A6P1_CULPI</name>
<dbReference type="EMBL" id="HBUE01013062">
    <property type="protein sequence ID" value="CAG6449362.1"/>
    <property type="molecule type" value="Transcribed_RNA"/>
</dbReference>
<protein>
    <submittedName>
        <fullName evidence="2">(northern house mosquito) hypothetical protein</fullName>
    </submittedName>
</protein>
<organism evidence="2">
    <name type="scientific">Culex pipiens</name>
    <name type="common">House mosquito</name>
    <dbReference type="NCBI Taxonomy" id="7175"/>
    <lineage>
        <taxon>Eukaryota</taxon>
        <taxon>Metazoa</taxon>
        <taxon>Ecdysozoa</taxon>
        <taxon>Arthropoda</taxon>
        <taxon>Hexapoda</taxon>
        <taxon>Insecta</taxon>
        <taxon>Pterygota</taxon>
        <taxon>Neoptera</taxon>
        <taxon>Endopterygota</taxon>
        <taxon>Diptera</taxon>
        <taxon>Nematocera</taxon>
        <taxon>Culicoidea</taxon>
        <taxon>Culicidae</taxon>
        <taxon>Culicinae</taxon>
        <taxon>Culicini</taxon>
        <taxon>Culex</taxon>
        <taxon>Culex</taxon>
    </lineage>
</organism>
<evidence type="ECO:0000313" key="2">
    <source>
        <dbReference type="EMBL" id="CAG6449362.1"/>
    </source>
</evidence>
<accession>A0A8D8A6P1</accession>
<proteinExistence type="predicted"/>